<dbReference type="Gene3D" id="3.30.1120.90">
    <property type="entry name" value="Nucleosome assembly protein"/>
    <property type="match status" value="1"/>
</dbReference>
<feature type="compositionally biased region" description="Acidic residues" evidence="3">
    <location>
        <begin position="109"/>
        <end position="118"/>
    </location>
</feature>
<dbReference type="Gene3D" id="1.20.5.1500">
    <property type="match status" value="1"/>
</dbReference>
<dbReference type="Proteomes" id="UP001212152">
    <property type="component" value="Unassembled WGS sequence"/>
</dbReference>
<proteinExistence type="inferred from homology"/>
<dbReference type="SUPFAM" id="SSF143113">
    <property type="entry name" value="NAP-like"/>
    <property type="match status" value="1"/>
</dbReference>
<dbReference type="FunFam" id="1.20.5.1500:FF:000001">
    <property type="entry name" value="Nucleosome assembly protein 1-like 1"/>
    <property type="match status" value="1"/>
</dbReference>
<feature type="region of interest" description="Disordered" evidence="3">
    <location>
        <begin position="97"/>
        <end position="126"/>
    </location>
</feature>
<gene>
    <name evidence="4" type="ORF">HDU87_004828</name>
</gene>
<accession>A0AAD5THL5</accession>
<dbReference type="InterPro" id="IPR037231">
    <property type="entry name" value="NAP-like_sf"/>
</dbReference>
<dbReference type="PANTHER" id="PTHR11875">
    <property type="entry name" value="TESTIS-SPECIFIC Y-ENCODED PROTEIN"/>
    <property type="match status" value="1"/>
</dbReference>
<dbReference type="GO" id="GO:0006334">
    <property type="term" value="P:nucleosome assembly"/>
    <property type="evidence" value="ECO:0007669"/>
    <property type="project" value="InterPro"/>
</dbReference>
<sequence length="370" mass="41556">MSGEQDAPAAAGSAFQNPAVLSALQQKLGSLVGRDSGYLASLPEDVKRRLNALKVLQDKQSVIEAEFREEVLALEKKFLLKYQPLYDKRAAFVAGDAEPTAEEYTREADSEEDGDEPSAEPKDAAVADSGVKGIPEFWLTAFKNQPQISDLITEKDEEALKSLKDIKMHYLEDNPGFKLEFYFGENEFFTDSVLTKTYFLENSEEAAYGDVMYDHAEGSEIHWKEGKDLSVIVEVKKQRHKGTNKVRTVKKTVPAETFFQFFSPPKAPEDVDDADDEELDDLDQKLEHDYEIGEIIKEKIIARAVDWFTGKALEYEDDEYDDEEMEMGWGADEDEDDDDDEDDSGAEEEDGPGAPKAVASTEKPPECKQQ</sequence>
<feature type="region of interest" description="Disordered" evidence="3">
    <location>
        <begin position="316"/>
        <end position="370"/>
    </location>
</feature>
<dbReference type="Pfam" id="PF00956">
    <property type="entry name" value="NAP"/>
    <property type="match status" value="1"/>
</dbReference>
<dbReference type="GO" id="GO:0005634">
    <property type="term" value="C:nucleus"/>
    <property type="evidence" value="ECO:0007669"/>
    <property type="project" value="InterPro"/>
</dbReference>
<protein>
    <recommendedName>
        <fullName evidence="6">Nucleosome assembly protein</fullName>
    </recommendedName>
</protein>
<organism evidence="4 5">
    <name type="scientific">Geranomyces variabilis</name>
    <dbReference type="NCBI Taxonomy" id="109894"/>
    <lineage>
        <taxon>Eukaryota</taxon>
        <taxon>Fungi</taxon>
        <taxon>Fungi incertae sedis</taxon>
        <taxon>Chytridiomycota</taxon>
        <taxon>Chytridiomycota incertae sedis</taxon>
        <taxon>Chytridiomycetes</taxon>
        <taxon>Spizellomycetales</taxon>
        <taxon>Powellomycetaceae</taxon>
        <taxon>Geranomyces</taxon>
    </lineage>
</organism>
<comment type="similarity">
    <text evidence="1 2">Belongs to the nucleosome assembly protein (NAP) family.</text>
</comment>
<dbReference type="InterPro" id="IPR002164">
    <property type="entry name" value="NAP_family"/>
</dbReference>
<evidence type="ECO:0000256" key="3">
    <source>
        <dbReference type="SAM" id="MobiDB-lite"/>
    </source>
</evidence>
<keyword evidence="5" id="KW-1185">Reference proteome</keyword>
<evidence type="ECO:0000313" key="5">
    <source>
        <dbReference type="Proteomes" id="UP001212152"/>
    </source>
</evidence>
<reference evidence="4" key="1">
    <citation type="submission" date="2020-05" db="EMBL/GenBank/DDBJ databases">
        <title>Phylogenomic resolution of chytrid fungi.</title>
        <authorList>
            <person name="Stajich J.E."/>
            <person name="Amses K."/>
            <person name="Simmons R."/>
            <person name="Seto K."/>
            <person name="Myers J."/>
            <person name="Bonds A."/>
            <person name="Quandt C.A."/>
            <person name="Barry K."/>
            <person name="Liu P."/>
            <person name="Grigoriev I."/>
            <person name="Longcore J.E."/>
            <person name="James T.Y."/>
        </authorList>
    </citation>
    <scope>NUCLEOTIDE SEQUENCE</scope>
    <source>
        <strain evidence="4">JEL0379</strain>
    </source>
</reference>
<dbReference type="AlphaFoldDB" id="A0AAD5THL5"/>
<evidence type="ECO:0000256" key="1">
    <source>
        <dbReference type="ARBA" id="ARBA00009947"/>
    </source>
</evidence>
<feature type="compositionally biased region" description="Acidic residues" evidence="3">
    <location>
        <begin position="316"/>
        <end position="351"/>
    </location>
</feature>
<evidence type="ECO:0000313" key="4">
    <source>
        <dbReference type="EMBL" id="KAJ3176689.1"/>
    </source>
</evidence>
<dbReference type="FunFam" id="3.30.1120.90:FF:000003">
    <property type="entry name" value="Nucleosome assembly protein"/>
    <property type="match status" value="1"/>
</dbReference>
<dbReference type="EMBL" id="JADGJQ010000038">
    <property type="protein sequence ID" value="KAJ3176689.1"/>
    <property type="molecule type" value="Genomic_DNA"/>
</dbReference>
<evidence type="ECO:0000256" key="2">
    <source>
        <dbReference type="RuleBase" id="RU003876"/>
    </source>
</evidence>
<name>A0AAD5THL5_9FUNG</name>
<comment type="caution">
    <text evidence="4">The sequence shown here is derived from an EMBL/GenBank/DDBJ whole genome shotgun (WGS) entry which is preliminary data.</text>
</comment>
<evidence type="ECO:0008006" key="6">
    <source>
        <dbReference type="Google" id="ProtNLM"/>
    </source>
</evidence>